<sequence length="235" mass="26512">MRHLLAARTPRAILRLSATLLVGLTLAGCGSLSGKGYLFTENSQPLQLTDDVVLKQGHMRLQFAPDPWLVGRLKLHDATSGFSAWVTAGDYAGNSFFIDSTDSGLAYDIQARWREVQAETSERNAHESCSTAGFCSKSVQRLDCGRRSYRQGTERYEEHEDDDNCEEESAVVRDHFPDCPGFRQSRKRYQVFKLMVTLDFLEPYAQKEPVAVFDGESQYRERLLGTLEEGECLVQ</sequence>
<accession>A0A6M8FN55</accession>
<dbReference type="Proteomes" id="UP000501379">
    <property type="component" value="Chromosome"/>
</dbReference>
<evidence type="ECO:0000313" key="2">
    <source>
        <dbReference type="Proteomes" id="UP000501379"/>
    </source>
</evidence>
<proteinExistence type="predicted"/>
<dbReference type="KEGG" id="pcam:HNE05_18485"/>
<organism evidence="1 2">
    <name type="scientific">Aquipseudomonas campi</name>
    <dbReference type="NCBI Taxonomy" id="2731681"/>
    <lineage>
        <taxon>Bacteria</taxon>
        <taxon>Pseudomonadati</taxon>
        <taxon>Pseudomonadota</taxon>
        <taxon>Gammaproteobacteria</taxon>
        <taxon>Pseudomonadales</taxon>
        <taxon>Pseudomonadaceae</taxon>
        <taxon>Aquipseudomonas</taxon>
    </lineage>
</organism>
<evidence type="ECO:0008006" key="3">
    <source>
        <dbReference type="Google" id="ProtNLM"/>
    </source>
</evidence>
<evidence type="ECO:0000313" key="1">
    <source>
        <dbReference type="EMBL" id="QKE65259.1"/>
    </source>
</evidence>
<dbReference type="PROSITE" id="PS51257">
    <property type="entry name" value="PROKAR_LIPOPROTEIN"/>
    <property type="match status" value="1"/>
</dbReference>
<name>A0A6M8FN55_9GAMM</name>
<reference evidence="1" key="1">
    <citation type="submission" date="2020-07" db="EMBL/GenBank/DDBJ databases">
        <title>Nitrate ammonifying Pseudomonas campi sp. nov. isolated from German agricultural grassland.</title>
        <authorList>
            <person name="Timsy T."/>
            <person name="Ulrich A."/>
            <person name="Spanner T."/>
            <person name="Foesel B."/>
            <person name="Kolb S."/>
            <person name="Horn M.A."/>
            <person name="Behrendt U."/>
        </authorList>
    </citation>
    <scope>NUCLEOTIDE SEQUENCE</scope>
    <source>
        <strain evidence="1">S1-A32-2</strain>
    </source>
</reference>
<protein>
    <recommendedName>
        <fullName evidence="3">Lipoprotein</fullName>
    </recommendedName>
</protein>
<dbReference type="RefSeq" id="WP_173210989.1">
    <property type="nucleotide sequence ID" value="NZ_CP053697.2"/>
</dbReference>
<dbReference type="EMBL" id="CP053697">
    <property type="protein sequence ID" value="QKE65259.1"/>
    <property type="molecule type" value="Genomic_DNA"/>
</dbReference>
<dbReference type="AlphaFoldDB" id="A0A6M8FN55"/>
<gene>
    <name evidence="1" type="ORF">HNE05_18485</name>
</gene>
<keyword evidence="2" id="KW-1185">Reference proteome</keyword>